<name>A0A7S6WP12_9SPIR</name>
<evidence type="ECO:0000259" key="3">
    <source>
        <dbReference type="Pfam" id="PF00675"/>
    </source>
</evidence>
<evidence type="ECO:0000313" key="6">
    <source>
        <dbReference type="Proteomes" id="UP000593915"/>
    </source>
</evidence>
<dbReference type="InterPro" id="IPR050361">
    <property type="entry name" value="MPP/UQCRC_Complex"/>
</dbReference>
<dbReference type="Proteomes" id="UP000593915">
    <property type="component" value="Chromosome"/>
</dbReference>
<feature type="domain" description="Peptidase M16 C-terminal" evidence="4">
    <location>
        <begin position="208"/>
        <end position="345"/>
    </location>
</feature>
<sequence length="491" mass="54519">MKKRFFIAAIISVVFFFSCETTPPAVQMQGIETASDFMKANVPLISMHTLDNGITVIVKRQNTNRIFTMNVVYNGGLAMLPEGKDGLESLTLSTMIRGSKKYSFEDIKRISVENSSSMSASAGIDISYLSLSTIDKYWNTMLDMFTDAVLNPSFDPAQLELVKHSANMAIKKNMSDPYHFAVTKLHERSFKGHPYGKEKDGTEKSIKDITIDDLKNWHSEKLTAERMFIVAVGNFNPSKLVKDLNKTLGKIPAKQNTVPEIKPFDFAQNVYTENFDNSEGIAYIRGDYVIPPVDSKDFTALRLAYSILDELLFEIVRTQKAACYSVWTNAHSFKAAYGSLVVFKSDKPTVAKLAFDEAIATLASGKTINLKGQGIKSGEGTVSKSSGPKYAPIEENIEAYKAKFINGFFSGQLTNAAAASQIIISYAYHGNPYEYLKFIDNINAVTAEDVVRVINQYLVNGKVSWIVVSDKEGLSKVDKSKFMQFTGTVKK</sequence>
<evidence type="ECO:0000256" key="1">
    <source>
        <dbReference type="ARBA" id="ARBA00007261"/>
    </source>
</evidence>
<evidence type="ECO:0000259" key="4">
    <source>
        <dbReference type="Pfam" id="PF05193"/>
    </source>
</evidence>
<dbReference type="Gene3D" id="3.30.830.10">
    <property type="entry name" value="Metalloenzyme, LuxS/M16 peptidase-like"/>
    <property type="match status" value="2"/>
</dbReference>
<protein>
    <submittedName>
        <fullName evidence="5">Insulinase family protein</fullName>
    </submittedName>
</protein>
<dbReference type="GO" id="GO:0046872">
    <property type="term" value="F:metal ion binding"/>
    <property type="evidence" value="ECO:0007669"/>
    <property type="project" value="InterPro"/>
</dbReference>
<dbReference type="Pfam" id="PF05193">
    <property type="entry name" value="Peptidase_M16_C"/>
    <property type="match status" value="1"/>
</dbReference>
<feature type="domain" description="Peptidase M16 N-terminal" evidence="3">
    <location>
        <begin position="57"/>
        <end position="198"/>
    </location>
</feature>
<evidence type="ECO:0000313" key="5">
    <source>
        <dbReference type="EMBL" id="QOW60660.1"/>
    </source>
</evidence>
<dbReference type="SUPFAM" id="SSF63411">
    <property type="entry name" value="LuxS/MPP-like metallohydrolase"/>
    <property type="match status" value="2"/>
</dbReference>
<evidence type="ECO:0000256" key="2">
    <source>
        <dbReference type="SAM" id="SignalP"/>
    </source>
</evidence>
<organism evidence="5 6">
    <name type="scientific">Treponema pedis</name>
    <dbReference type="NCBI Taxonomy" id="409322"/>
    <lineage>
        <taxon>Bacteria</taxon>
        <taxon>Pseudomonadati</taxon>
        <taxon>Spirochaetota</taxon>
        <taxon>Spirochaetia</taxon>
        <taxon>Spirochaetales</taxon>
        <taxon>Treponemataceae</taxon>
        <taxon>Treponema</taxon>
    </lineage>
</organism>
<dbReference type="RefSeq" id="WP_024467932.1">
    <property type="nucleotide sequence ID" value="NZ_CP061839.1"/>
</dbReference>
<feature type="chain" id="PRO_5032881571" evidence="2">
    <location>
        <begin position="19"/>
        <end position="491"/>
    </location>
</feature>
<gene>
    <name evidence="5" type="ORF">IFE08_12800</name>
</gene>
<dbReference type="PANTHER" id="PTHR11851">
    <property type="entry name" value="METALLOPROTEASE"/>
    <property type="match status" value="1"/>
</dbReference>
<feature type="signal peptide" evidence="2">
    <location>
        <begin position="1"/>
        <end position="18"/>
    </location>
</feature>
<dbReference type="PANTHER" id="PTHR11851:SF49">
    <property type="entry name" value="MITOCHONDRIAL-PROCESSING PEPTIDASE SUBUNIT ALPHA"/>
    <property type="match status" value="1"/>
</dbReference>
<proteinExistence type="inferred from homology"/>
<dbReference type="EMBL" id="CP061839">
    <property type="protein sequence ID" value="QOW60660.1"/>
    <property type="molecule type" value="Genomic_DNA"/>
</dbReference>
<dbReference type="PROSITE" id="PS51257">
    <property type="entry name" value="PROKAR_LIPOPROTEIN"/>
    <property type="match status" value="1"/>
</dbReference>
<dbReference type="InterPro" id="IPR007863">
    <property type="entry name" value="Peptidase_M16_C"/>
</dbReference>
<dbReference type="InterPro" id="IPR011765">
    <property type="entry name" value="Pept_M16_N"/>
</dbReference>
<reference evidence="5 6" key="1">
    <citation type="submission" date="2020-09" db="EMBL/GenBank/DDBJ databases">
        <title>Characterization of Treponema spp. from bovine digital dermatitis in Korea.</title>
        <authorList>
            <person name="Espiritu H.M."/>
            <person name="Cho Y.I."/>
            <person name="Mamuad L."/>
        </authorList>
    </citation>
    <scope>NUCLEOTIDE SEQUENCE [LARGE SCALE GENOMIC DNA]</scope>
    <source>
        <strain evidence="5 6">KS1</strain>
    </source>
</reference>
<dbReference type="AlphaFoldDB" id="A0A7S6WP12"/>
<dbReference type="Pfam" id="PF00675">
    <property type="entry name" value="Peptidase_M16"/>
    <property type="match status" value="1"/>
</dbReference>
<comment type="similarity">
    <text evidence="1">Belongs to the peptidase M16 family.</text>
</comment>
<keyword evidence="2" id="KW-0732">Signal</keyword>
<accession>A0A7S6WP12</accession>
<dbReference type="InterPro" id="IPR011249">
    <property type="entry name" value="Metalloenz_LuxS/M16"/>
</dbReference>